<dbReference type="GO" id="GO:0046872">
    <property type="term" value="F:metal ion binding"/>
    <property type="evidence" value="ECO:0007669"/>
    <property type="project" value="UniProtKB-KW"/>
</dbReference>
<evidence type="ECO:0000313" key="14">
    <source>
        <dbReference type="Proteomes" id="UP000556026"/>
    </source>
</evidence>
<feature type="transmembrane region" description="Helical" evidence="12">
    <location>
        <begin position="140"/>
        <end position="160"/>
    </location>
</feature>
<dbReference type="AlphaFoldDB" id="A0A6V8MNH6"/>
<evidence type="ECO:0000256" key="5">
    <source>
        <dbReference type="ARBA" id="ARBA00022989"/>
    </source>
</evidence>
<dbReference type="GO" id="GO:0016020">
    <property type="term" value="C:membrane"/>
    <property type="evidence" value="ECO:0007669"/>
    <property type="project" value="UniProtKB-SubCell"/>
</dbReference>
<organism evidence="13 14">
    <name type="scientific">Geomonas silvestris</name>
    <dbReference type="NCBI Taxonomy" id="2740184"/>
    <lineage>
        <taxon>Bacteria</taxon>
        <taxon>Pseudomonadati</taxon>
        <taxon>Thermodesulfobacteriota</taxon>
        <taxon>Desulfuromonadia</taxon>
        <taxon>Geobacterales</taxon>
        <taxon>Geobacteraceae</taxon>
        <taxon>Geomonas</taxon>
    </lineage>
</organism>
<feature type="transmembrane region" description="Helical" evidence="12">
    <location>
        <begin position="196"/>
        <end position="217"/>
    </location>
</feature>
<feature type="transmembrane region" description="Helical" evidence="12">
    <location>
        <begin position="111"/>
        <end position="128"/>
    </location>
</feature>
<keyword evidence="9 12" id="KW-0472">Membrane</keyword>
<keyword evidence="2" id="KW-1003">Cell membrane</keyword>
<sequence length="284" mass="30537">MLGATTAGLFFVLLIWGNLVAGMHAGMACPDWPLCRGEVLPPLRLDVWMEFLHRVLAALATVLLLFLARRRLGTYRGGERAIPLLALALVAIEIGLGAAVVLLELPVQPTTVHFMIALAVFLLVLYMATNDGTNPVELSFSGYAAALFCITLLVFSQASLGAYLRHSAAGLACPDFPTCRGELIPSYWDKPTITNISHRLLGLGTLGSVLLLYLASLVDRRLRERRSHFFVLAVLVAAQVCVGIATVKSGLSYPITSLHLALTLGIIGFSLRLWLGQTQSSGSA</sequence>
<keyword evidence="8" id="KW-0350">Heme biosynthesis</keyword>
<feature type="transmembrane region" description="Helical" evidence="12">
    <location>
        <begin position="52"/>
        <end position="69"/>
    </location>
</feature>
<keyword evidence="3 12" id="KW-0812">Transmembrane</keyword>
<evidence type="ECO:0000256" key="8">
    <source>
        <dbReference type="ARBA" id="ARBA00023133"/>
    </source>
</evidence>
<evidence type="ECO:0000256" key="6">
    <source>
        <dbReference type="ARBA" id="ARBA00023002"/>
    </source>
</evidence>
<protein>
    <submittedName>
        <fullName evidence="13">Cytochrome oxidase assembly protein</fullName>
    </submittedName>
</protein>
<dbReference type="GO" id="GO:0016491">
    <property type="term" value="F:oxidoreductase activity"/>
    <property type="evidence" value="ECO:0007669"/>
    <property type="project" value="UniProtKB-KW"/>
</dbReference>
<gene>
    <name evidence="13" type="primary">ctaA</name>
    <name evidence="13" type="ORF">GMST_38850</name>
</gene>
<keyword evidence="6" id="KW-0560">Oxidoreductase</keyword>
<dbReference type="InterPro" id="IPR050450">
    <property type="entry name" value="COX15/CtaA_HemeA_synthase"/>
</dbReference>
<evidence type="ECO:0000256" key="3">
    <source>
        <dbReference type="ARBA" id="ARBA00022692"/>
    </source>
</evidence>
<dbReference type="InterPro" id="IPR003780">
    <property type="entry name" value="COX15/CtaA_fam"/>
</dbReference>
<dbReference type="GO" id="GO:0006784">
    <property type="term" value="P:heme A biosynthetic process"/>
    <property type="evidence" value="ECO:0007669"/>
    <property type="project" value="InterPro"/>
</dbReference>
<dbReference type="PANTHER" id="PTHR35457:SF1">
    <property type="entry name" value="HEME A SYNTHASE"/>
    <property type="match status" value="1"/>
</dbReference>
<dbReference type="Proteomes" id="UP000556026">
    <property type="component" value="Unassembled WGS sequence"/>
</dbReference>
<comment type="subcellular location">
    <subcellularLocation>
        <location evidence="1">Membrane</location>
        <topology evidence="1">Multi-pass membrane protein</topology>
    </subcellularLocation>
</comment>
<comment type="caution">
    <text evidence="13">The sequence shown here is derived from an EMBL/GenBank/DDBJ whole genome shotgun (WGS) entry which is preliminary data.</text>
</comment>
<keyword evidence="7" id="KW-0408">Iron</keyword>
<keyword evidence="5 12" id="KW-1133">Transmembrane helix</keyword>
<evidence type="ECO:0000256" key="9">
    <source>
        <dbReference type="ARBA" id="ARBA00023136"/>
    </source>
</evidence>
<evidence type="ECO:0000256" key="1">
    <source>
        <dbReference type="ARBA" id="ARBA00004141"/>
    </source>
</evidence>
<dbReference type="RefSeq" id="WP_183356351.1">
    <property type="nucleotide sequence ID" value="NZ_BLXX01000015.1"/>
</dbReference>
<feature type="transmembrane region" description="Helical" evidence="12">
    <location>
        <begin position="229"/>
        <end position="247"/>
    </location>
</feature>
<evidence type="ECO:0000256" key="2">
    <source>
        <dbReference type="ARBA" id="ARBA00022475"/>
    </source>
</evidence>
<evidence type="ECO:0000256" key="12">
    <source>
        <dbReference type="SAM" id="Phobius"/>
    </source>
</evidence>
<comment type="pathway">
    <text evidence="11">Porphyrin-containing compound metabolism.</text>
</comment>
<evidence type="ECO:0000256" key="11">
    <source>
        <dbReference type="ARBA" id="ARBA00023444"/>
    </source>
</evidence>
<evidence type="ECO:0000256" key="7">
    <source>
        <dbReference type="ARBA" id="ARBA00023004"/>
    </source>
</evidence>
<evidence type="ECO:0000256" key="10">
    <source>
        <dbReference type="ARBA" id="ARBA00023157"/>
    </source>
</evidence>
<name>A0A6V8MNH6_9BACT</name>
<evidence type="ECO:0000256" key="4">
    <source>
        <dbReference type="ARBA" id="ARBA00022723"/>
    </source>
</evidence>
<keyword evidence="10" id="KW-1015">Disulfide bond</keyword>
<dbReference type="PANTHER" id="PTHR35457">
    <property type="entry name" value="HEME A SYNTHASE"/>
    <property type="match status" value="1"/>
</dbReference>
<proteinExistence type="predicted"/>
<evidence type="ECO:0000313" key="13">
    <source>
        <dbReference type="EMBL" id="GFO61560.1"/>
    </source>
</evidence>
<feature type="transmembrane region" description="Helical" evidence="12">
    <location>
        <begin position="81"/>
        <end position="105"/>
    </location>
</feature>
<feature type="transmembrane region" description="Helical" evidence="12">
    <location>
        <begin position="253"/>
        <end position="275"/>
    </location>
</feature>
<dbReference type="Pfam" id="PF02628">
    <property type="entry name" value="COX15-CtaA"/>
    <property type="match status" value="1"/>
</dbReference>
<accession>A0A6V8MNH6</accession>
<reference evidence="14" key="1">
    <citation type="submission" date="2020-06" db="EMBL/GenBank/DDBJ databases">
        <title>Draft genomic sequence of Geomonas sp. Red330.</title>
        <authorList>
            <person name="Itoh H."/>
            <person name="Zhenxing X."/>
            <person name="Ushijima N."/>
            <person name="Masuda Y."/>
            <person name="Shiratori Y."/>
            <person name="Senoo K."/>
        </authorList>
    </citation>
    <scope>NUCLEOTIDE SEQUENCE [LARGE SCALE GENOMIC DNA]</scope>
    <source>
        <strain evidence="14">Red330</strain>
    </source>
</reference>
<keyword evidence="4" id="KW-0479">Metal-binding</keyword>
<dbReference type="EMBL" id="BLXX01000015">
    <property type="protein sequence ID" value="GFO61560.1"/>
    <property type="molecule type" value="Genomic_DNA"/>
</dbReference>
<keyword evidence="14" id="KW-1185">Reference proteome</keyword>